<dbReference type="RefSeq" id="WP_218091377.1">
    <property type="nucleotide sequence ID" value="NZ_CAJVAS010000005.1"/>
</dbReference>
<dbReference type="PANTHER" id="PTHR12526">
    <property type="entry name" value="GLYCOSYLTRANSFERASE"/>
    <property type="match status" value="1"/>
</dbReference>
<dbReference type="InterPro" id="IPR001296">
    <property type="entry name" value="Glyco_trans_1"/>
</dbReference>
<dbReference type="EMBL" id="CAJVAS010000005">
    <property type="protein sequence ID" value="CAG7613152.1"/>
    <property type="molecule type" value="Genomic_DNA"/>
</dbReference>
<organism evidence="5 6">
    <name type="scientific">Paenibacillus solanacearum</name>
    <dbReference type="NCBI Taxonomy" id="2048548"/>
    <lineage>
        <taxon>Bacteria</taxon>
        <taxon>Bacillati</taxon>
        <taxon>Bacillota</taxon>
        <taxon>Bacilli</taxon>
        <taxon>Bacillales</taxon>
        <taxon>Paenibacillaceae</taxon>
        <taxon>Paenibacillus</taxon>
    </lineage>
</organism>
<evidence type="ECO:0000259" key="4">
    <source>
        <dbReference type="Pfam" id="PF13439"/>
    </source>
</evidence>
<keyword evidence="6" id="KW-1185">Reference proteome</keyword>
<dbReference type="GO" id="GO:0102710">
    <property type="term" value="F:D-inositol-3-phosphate glycosyltransferase activity"/>
    <property type="evidence" value="ECO:0007669"/>
    <property type="project" value="UniProtKB-EC"/>
</dbReference>
<dbReference type="Pfam" id="PF00534">
    <property type="entry name" value="Glycos_transf_1"/>
    <property type="match status" value="1"/>
</dbReference>
<evidence type="ECO:0000313" key="6">
    <source>
        <dbReference type="Proteomes" id="UP000693672"/>
    </source>
</evidence>
<dbReference type="Pfam" id="PF13439">
    <property type="entry name" value="Glyco_transf_4"/>
    <property type="match status" value="1"/>
</dbReference>
<proteinExistence type="predicted"/>
<evidence type="ECO:0000256" key="2">
    <source>
        <dbReference type="ARBA" id="ARBA00022679"/>
    </source>
</evidence>
<sequence>MRILQIADQFSSAGGLERFIYNFSLELIKKGHQTTLVALKTNDSNFWGEEEFKTVSLADVPEQWMAYAEKFRPDLIVWHTIPHTAKIVERLARKYPTVATVHCVMCPSGARLYRDNEDLCMKRGGLSCMLNWYTRRCGTNVSPLKAIESISLHLSMVSALHRCIQVYPVSEAIREFLLIEGIPDDKIRVFDNTLNQLGNMSSLIMPQKKKKIKILYVGRLVYTKGVQYLLQAVPTLNDRGFNVECTIIGDGWYKETLKSLSLKLKVTDHVHFVGKVPGKEIDGWYAESDVVVVPSIYPDPSPLVVPEARRMGKPVIVFDAGGLPEWADYMDGIYVAKRADAEHLAVTIAELISGSSTPIVGTPGRKRIDLVEAVLEGGKNIV</sequence>
<feature type="domain" description="Glycosyl transferase family 1" evidence="3">
    <location>
        <begin position="208"/>
        <end position="355"/>
    </location>
</feature>
<dbReference type="InterPro" id="IPR028098">
    <property type="entry name" value="Glyco_trans_4-like_N"/>
</dbReference>
<evidence type="ECO:0000256" key="1">
    <source>
        <dbReference type="ARBA" id="ARBA00022676"/>
    </source>
</evidence>
<reference evidence="5" key="1">
    <citation type="submission" date="2021-06" db="EMBL/GenBank/DDBJ databases">
        <authorList>
            <person name="Criscuolo A."/>
        </authorList>
    </citation>
    <scope>NUCLEOTIDE SEQUENCE</scope>
    <source>
        <strain evidence="5">CIP111600</strain>
    </source>
</reference>
<dbReference type="CDD" id="cd03801">
    <property type="entry name" value="GT4_PimA-like"/>
    <property type="match status" value="1"/>
</dbReference>
<name>A0A916NHZ3_9BACL</name>
<accession>A0A916NHZ3</accession>
<dbReference type="EC" id="2.4.1.250" evidence="5"/>
<dbReference type="Proteomes" id="UP000693672">
    <property type="component" value="Unassembled WGS sequence"/>
</dbReference>
<evidence type="ECO:0000313" key="5">
    <source>
        <dbReference type="EMBL" id="CAG7613152.1"/>
    </source>
</evidence>
<evidence type="ECO:0000259" key="3">
    <source>
        <dbReference type="Pfam" id="PF00534"/>
    </source>
</evidence>
<feature type="domain" description="Glycosyltransferase subfamily 4-like N-terminal" evidence="4">
    <location>
        <begin position="14"/>
        <end position="192"/>
    </location>
</feature>
<keyword evidence="1 5" id="KW-0328">Glycosyltransferase</keyword>
<dbReference type="AlphaFoldDB" id="A0A916NHZ3"/>
<dbReference type="PANTHER" id="PTHR12526:SF510">
    <property type="entry name" value="D-INOSITOL 3-PHOSPHATE GLYCOSYLTRANSFERASE"/>
    <property type="match status" value="1"/>
</dbReference>
<gene>
    <name evidence="5" type="primary">mshA_4</name>
    <name evidence="5" type="ORF">PAESOLCIP111_01567</name>
</gene>
<comment type="caution">
    <text evidence="5">The sequence shown here is derived from an EMBL/GenBank/DDBJ whole genome shotgun (WGS) entry which is preliminary data.</text>
</comment>
<keyword evidence="2 5" id="KW-0808">Transferase</keyword>
<protein>
    <submittedName>
        <fullName evidence="5">D-inositol-3-phosphate glycosyltransferase</fullName>
        <ecNumber evidence="5">2.4.1.250</ecNumber>
    </submittedName>
</protein>